<evidence type="ECO:0000313" key="1">
    <source>
        <dbReference type="EMBL" id="KAK2188642.1"/>
    </source>
</evidence>
<organism evidence="1 2">
    <name type="scientific">Ridgeia piscesae</name>
    <name type="common">Tubeworm</name>
    <dbReference type="NCBI Taxonomy" id="27915"/>
    <lineage>
        <taxon>Eukaryota</taxon>
        <taxon>Metazoa</taxon>
        <taxon>Spiralia</taxon>
        <taxon>Lophotrochozoa</taxon>
        <taxon>Annelida</taxon>
        <taxon>Polychaeta</taxon>
        <taxon>Sedentaria</taxon>
        <taxon>Canalipalpata</taxon>
        <taxon>Sabellida</taxon>
        <taxon>Siboglinidae</taxon>
        <taxon>Ridgeia</taxon>
    </lineage>
</organism>
<evidence type="ECO:0000313" key="2">
    <source>
        <dbReference type="Proteomes" id="UP001209878"/>
    </source>
</evidence>
<sequence length="150" mass="16306">MLAQGVIQKFISLLTVFRGRHTIVVPLLRFSAIVVNNGDVTNEALTTNGGSGKDSGASRPPAIRVPNIALSFAPKISDTRYELFVLDTMIRQPKRNGNSYRVLDAGICRVDEQQSPSAYLARARIHALDRPISPTTVLGRGGILANKPLR</sequence>
<reference evidence="1" key="1">
    <citation type="journal article" date="2023" name="Mol. Biol. Evol.">
        <title>Third-Generation Sequencing Reveals the Adaptive Role of the Epigenome in Three Deep-Sea Polychaetes.</title>
        <authorList>
            <person name="Perez M."/>
            <person name="Aroh O."/>
            <person name="Sun Y."/>
            <person name="Lan Y."/>
            <person name="Juniper S.K."/>
            <person name="Young C.R."/>
            <person name="Angers B."/>
            <person name="Qian P.Y."/>
        </authorList>
    </citation>
    <scope>NUCLEOTIDE SEQUENCE</scope>
    <source>
        <strain evidence="1">R07B-5</strain>
    </source>
</reference>
<gene>
    <name evidence="1" type="ORF">NP493_126g03007</name>
</gene>
<protein>
    <submittedName>
        <fullName evidence="1">Uncharacterized protein</fullName>
    </submittedName>
</protein>
<name>A0AAD9UGI9_RIDPI</name>
<keyword evidence="2" id="KW-1185">Reference proteome</keyword>
<dbReference type="Proteomes" id="UP001209878">
    <property type="component" value="Unassembled WGS sequence"/>
</dbReference>
<comment type="caution">
    <text evidence="1">The sequence shown here is derived from an EMBL/GenBank/DDBJ whole genome shotgun (WGS) entry which is preliminary data.</text>
</comment>
<dbReference type="EMBL" id="JAODUO010000126">
    <property type="protein sequence ID" value="KAK2188642.1"/>
    <property type="molecule type" value="Genomic_DNA"/>
</dbReference>
<proteinExistence type="predicted"/>
<dbReference type="AlphaFoldDB" id="A0AAD9UGI9"/>
<accession>A0AAD9UGI9</accession>